<keyword evidence="4" id="KW-0223">Dioxygenase</keyword>
<dbReference type="Pfam" id="PF13661">
    <property type="entry name" value="2OG-FeII_Oxy_4"/>
    <property type="match status" value="1"/>
</dbReference>
<dbReference type="AlphaFoldDB" id="A0A5J5HYA7"/>
<dbReference type="PROSITE" id="PS51471">
    <property type="entry name" value="FE2OG_OXY"/>
    <property type="match status" value="1"/>
</dbReference>
<protein>
    <submittedName>
        <fullName evidence="9">Proline hydroxylase</fullName>
    </submittedName>
</protein>
<keyword evidence="6" id="KW-0408">Iron</keyword>
<dbReference type="GO" id="GO:0031418">
    <property type="term" value="F:L-ascorbic acid binding"/>
    <property type="evidence" value="ECO:0007669"/>
    <property type="project" value="UniProtKB-KW"/>
</dbReference>
<accession>A0A5J5HYA7</accession>
<dbReference type="InterPro" id="IPR051842">
    <property type="entry name" value="uS12_prolyl_hydroxylase"/>
</dbReference>
<evidence type="ECO:0000313" key="9">
    <source>
        <dbReference type="EMBL" id="KAA9026861.1"/>
    </source>
</evidence>
<organism evidence="9 10">
    <name type="scientific">Sphingobium limneticum</name>
    <dbReference type="NCBI Taxonomy" id="1007511"/>
    <lineage>
        <taxon>Bacteria</taxon>
        <taxon>Pseudomonadati</taxon>
        <taxon>Pseudomonadota</taxon>
        <taxon>Alphaproteobacteria</taxon>
        <taxon>Sphingomonadales</taxon>
        <taxon>Sphingomonadaceae</taxon>
        <taxon>Sphingobium</taxon>
    </lineage>
</organism>
<dbReference type="Proteomes" id="UP000325933">
    <property type="component" value="Unassembled WGS sequence"/>
</dbReference>
<dbReference type="GO" id="GO:0005737">
    <property type="term" value="C:cytoplasm"/>
    <property type="evidence" value="ECO:0007669"/>
    <property type="project" value="TreeGrafter"/>
</dbReference>
<evidence type="ECO:0000256" key="1">
    <source>
        <dbReference type="ARBA" id="ARBA00001961"/>
    </source>
</evidence>
<keyword evidence="5" id="KW-0560">Oxidoreductase</keyword>
<dbReference type="EMBL" id="VYQB01000015">
    <property type="protein sequence ID" value="KAA9013783.1"/>
    <property type="molecule type" value="Genomic_DNA"/>
</dbReference>
<keyword evidence="3" id="KW-0847">Vitamin C</keyword>
<dbReference type="GO" id="GO:0006449">
    <property type="term" value="P:regulation of translational termination"/>
    <property type="evidence" value="ECO:0007669"/>
    <property type="project" value="TreeGrafter"/>
</dbReference>
<keyword evidence="11" id="KW-1185">Reference proteome</keyword>
<dbReference type="InterPro" id="IPR006620">
    <property type="entry name" value="Pro_4_hyd_alph"/>
</dbReference>
<dbReference type="GO" id="GO:0031543">
    <property type="term" value="F:peptidyl-proline dioxygenase activity"/>
    <property type="evidence" value="ECO:0007669"/>
    <property type="project" value="TreeGrafter"/>
</dbReference>
<evidence type="ECO:0000256" key="2">
    <source>
        <dbReference type="ARBA" id="ARBA00022723"/>
    </source>
</evidence>
<dbReference type="Gene3D" id="2.60.120.620">
    <property type="entry name" value="q2cbj1_9rhob like domain"/>
    <property type="match status" value="1"/>
</dbReference>
<dbReference type="PANTHER" id="PTHR12117">
    <property type="entry name" value="HISTONE ACETYLTRANSFERASE COMPLEX"/>
    <property type="match status" value="1"/>
</dbReference>
<dbReference type="GO" id="GO:0005506">
    <property type="term" value="F:iron ion binding"/>
    <property type="evidence" value="ECO:0007669"/>
    <property type="project" value="InterPro"/>
</dbReference>
<dbReference type="InterPro" id="IPR039558">
    <property type="entry name" value="TPA1/OFD1_N"/>
</dbReference>
<evidence type="ECO:0000256" key="4">
    <source>
        <dbReference type="ARBA" id="ARBA00022964"/>
    </source>
</evidence>
<evidence type="ECO:0000256" key="6">
    <source>
        <dbReference type="ARBA" id="ARBA00023004"/>
    </source>
</evidence>
<name>A0A5J5HYA7_9SPHN</name>
<evidence type="ECO:0000259" key="7">
    <source>
        <dbReference type="PROSITE" id="PS51471"/>
    </source>
</evidence>
<evidence type="ECO:0000256" key="5">
    <source>
        <dbReference type="ARBA" id="ARBA00023002"/>
    </source>
</evidence>
<evidence type="ECO:0000313" key="11">
    <source>
        <dbReference type="Proteomes" id="UP000326364"/>
    </source>
</evidence>
<gene>
    <name evidence="9" type="ORF">F4U95_18245</name>
    <name evidence="8" type="ORF">F4U96_18120</name>
</gene>
<dbReference type="SMART" id="SM00702">
    <property type="entry name" value="P4Hc"/>
    <property type="match status" value="1"/>
</dbReference>
<feature type="domain" description="Fe2OG dioxygenase" evidence="7">
    <location>
        <begin position="142"/>
        <end position="239"/>
    </location>
</feature>
<dbReference type="InterPro" id="IPR005123">
    <property type="entry name" value="Oxoglu/Fe-dep_dioxygenase_dom"/>
</dbReference>
<evidence type="ECO:0000313" key="10">
    <source>
        <dbReference type="Proteomes" id="UP000325933"/>
    </source>
</evidence>
<proteinExistence type="predicted"/>
<dbReference type="EMBL" id="VYQA01000015">
    <property type="protein sequence ID" value="KAA9026861.1"/>
    <property type="molecule type" value="Genomic_DNA"/>
</dbReference>
<evidence type="ECO:0000256" key="3">
    <source>
        <dbReference type="ARBA" id="ARBA00022896"/>
    </source>
</evidence>
<dbReference type="Proteomes" id="UP000326364">
    <property type="component" value="Unassembled WGS sequence"/>
</dbReference>
<sequence length="242" mass="27369">MQRFPTLALNPKLDVAMFRDIYARTGRVTIRDWLSTDVAAMLAAMLRGRSDWRQILNSGDKTMELTRDARGQLSSAQQATLDEAVYGAARYGFQYRYESIRVPDAAAERAASVDALCRFAEWMSSETVCALFREITQHDDICFADAQATAYSPGDFLTGHDDAVEGKNRRTAYVMGLTAQWRPEWGGLLLFHDSEEITEARPPQYNALNLFRVPQVHSVTEVTKAAAYRRYAITGWLRSQRP</sequence>
<dbReference type="RefSeq" id="WP_150426635.1">
    <property type="nucleotide sequence ID" value="NZ_VYQB01000015.1"/>
</dbReference>
<reference evidence="10 11" key="1">
    <citation type="submission" date="2019-09" db="EMBL/GenBank/DDBJ databases">
        <authorList>
            <person name="Feng G."/>
        </authorList>
    </citation>
    <scope>NUCLEOTIDE SEQUENCE [LARGE SCALE GENOMIC DNA]</scope>
    <source>
        <strain evidence="9 10">KACC 19283</strain>
        <strain evidence="8 11">KACC 19284</strain>
    </source>
</reference>
<comment type="caution">
    <text evidence="9">The sequence shown here is derived from an EMBL/GenBank/DDBJ whole genome shotgun (WGS) entry which is preliminary data.</text>
</comment>
<dbReference type="PANTHER" id="PTHR12117:SF0">
    <property type="entry name" value="PROLYL 3-HYDROXYLASE OGFOD1"/>
    <property type="match status" value="1"/>
</dbReference>
<comment type="cofactor">
    <cofactor evidence="1">
        <name>L-ascorbate</name>
        <dbReference type="ChEBI" id="CHEBI:38290"/>
    </cofactor>
</comment>
<keyword evidence="2" id="KW-0479">Metal-binding</keyword>
<evidence type="ECO:0000313" key="8">
    <source>
        <dbReference type="EMBL" id="KAA9013783.1"/>
    </source>
</evidence>